<reference evidence="2 3" key="1">
    <citation type="submission" date="2012-02" db="EMBL/GenBank/DDBJ databases">
        <title>Improved High-Quality Draft genome of Joostella marina DSM 19592.</title>
        <authorList>
            <consortium name="US DOE Joint Genome Institute (JGI-PGF)"/>
            <person name="Lucas S."/>
            <person name="Copeland A."/>
            <person name="Lapidus A."/>
            <person name="Bruce D."/>
            <person name="Goodwin L."/>
            <person name="Pitluck S."/>
            <person name="Peters L."/>
            <person name="Chertkov O."/>
            <person name="Ovchinnikova G."/>
            <person name="Kyrpides N."/>
            <person name="Mavromatis K."/>
            <person name="Detter J.C."/>
            <person name="Han C."/>
            <person name="Land M."/>
            <person name="Hauser L."/>
            <person name="Markowitz V."/>
            <person name="Cheng J.-F."/>
            <person name="Hugenholtz P."/>
            <person name="Woyke T."/>
            <person name="Wu D."/>
            <person name="Tindall B."/>
            <person name="Brambilla E."/>
            <person name="Klenk H.-P."/>
            <person name="Eisen J.A."/>
        </authorList>
    </citation>
    <scope>NUCLEOTIDE SEQUENCE [LARGE SCALE GENOMIC DNA]</scope>
    <source>
        <strain evidence="2 3">DSM 19592</strain>
    </source>
</reference>
<sequence length="96" mass="10524">MKTDFLKKLLPVMIMAIAVIGAFTTHAMETKAEIVAIENGYVQLDPAGAQCELDMETACTSTITDELCTVDYSPSGNQLFKKDESGNCTIQLYRPE</sequence>
<protein>
    <submittedName>
        <fullName evidence="2">Uncharacterized protein</fullName>
    </submittedName>
</protein>
<keyword evidence="1" id="KW-0732">Signal</keyword>
<feature type="signal peptide" evidence="1">
    <location>
        <begin position="1"/>
        <end position="27"/>
    </location>
</feature>
<name>I3CAQ7_9FLAO</name>
<dbReference type="Proteomes" id="UP000004690">
    <property type="component" value="Unassembled WGS sequence"/>
</dbReference>
<organism evidence="2 3">
    <name type="scientific">Galbibacter orientalis DSM 19592</name>
    <dbReference type="NCBI Taxonomy" id="926559"/>
    <lineage>
        <taxon>Bacteria</taxon>
        <taxon>Pseudomonadati</taxon>
        <taxon>Bacteroidota</taxon>
        <taxon>Flavobacteriia</taxon>
        <taxon>Flavobacteriales</taxon>
        <taxon>Flavobacteriaceae</taxon>
        <taxon>Galbibacter</taxon>
    </lineage>
</organism>
<dbReference type="HOGENOM" id="CLU_2382271_0_0_10"/>
<gene>
    <name evidence="2" type="ORF">JoomaDRAFT_3770</name>
</gene>
<dbReference type="OrthoDB" id="1361249at2"/>
<accession>I3CAQ7</accession>
<dbReference type="EMBL" id="JH651379">
    <property type="protein sequence ID" value="EIJ40700.1"/>
    <property type="molecule type" value="Genomic_DNA"/>
</dbReference>
<dbReference type="eggNOG" id="ENOG5033D5M">
    <property type="taxonomic scope" value="Bacteria"/>
</dbReference>
<dbReference type="AlphaFoldDB" id="I3CAQ7"/>
<evidence type="ECO:0000313" key="3">
    <source>
        <dbReference type="Proteomes" id="UP000004690"/>
    </source>
</evidence>
<keyword evidence="3" id="KW-1185">Reference proteome</keyword>
<feature type="chain" id="PRO_5003669022" evidence="1">
    <location>
        <begin position="28"/>
        <end position="96"/>
    </location>
</feature>
<evidence type="ECO:0000256" key="1">
    <source>
        <dbReference type="SAM" id="SignalP"/>
    </source>
</evidence>
<proteinExistence type="predicted"/>
<dbReference type="InterPro" id="IPR045391">
    <property type="entry name" value="DUF6520"/>
</dbReference>
<dbReference type="Pfam" id="PF20130">
    <property type="entry name" value="DUF6520"/>
    <property type="match status" value="1"/>
</dbReference>
<evidence type="ECO:0000313" key="2">
    <source>
        <dbReference type="EMBL" id="EIJ40700.1"/>
    </source>
</evidence>
<dbReference type="RefSeq" id="WP_008615206.1">
    <property type="nucleotide sequence ID" value="NZ_JH651379.1"/>
</dbReference>